<evidence type="ECO:0000313" key="3">
    <source>
        <dbReference type="Proteomes" id="UP000887013"/>
    </source>
</evidence>
<dbReference type="AlphaFoldDB" id="A0A8X6NPT6"/>
<keyword evidence="1" id="KW-0472">Membrane</keyword>
<dbReference type="Proteomes" id="UP000887013">
    <property type="component" value="Unassembled WGS sequence"/>
</dbReference>
<dbReference type="OrthoDB" id="6427879at2759"/>
<protein>
    <submittedName>
        <fullName evidence="2">Uncharacterized protein</fullName>
    </submittedName>
</protein>
<comment type="caution">
    <text evidence="2">The sequence shown here is derived from an EMBL/GenBank/DDBJ whole genome shotgun (WGS) entry which is preliminary data.</text>
</comment>
<proteinExistence type="predicted"/>
<evidence type="ECO:0000313" key="2">
    <source>
        <dbReference type="EMBL" id="GFT25375.1"/>
    </source>
</evidence>
<organism evidence="2 3">
    <name type="scientific">Nephila pilipes</name>
    <name type="common">Giant wood spider</name>
    <name type="synonym">Nephila maculata</name>
    <dbReference type="NCBI Taxonomy" id="299642"/>
    <lineage>
        <taxon>Eukaryota</taxon>
        <taxon>Metazoa</taxon>
        <taxon>Ecdysozoa</taxon>
        <taxon>Arthropoda</taxon>
        <taxon>Chelicerata</taxon>
        <taxon>Arachnida</taxon>
        <taxon>Araneae</taxon>
        <taxon>Araneomorphae</taxon>
        <taxon>Entelegynae</taxon>
        <taxon>Araneoidea</taxon>
        <taxon>Nephilidae</taxon>
        <taxon>Nephila</taxon>
    </lineage>
</organism>
<feature type="transmembrane region" description="Helical" evidence="1">
    <location>
        <begin position="57"/>
        <end position="77"/>
    </location>
</feature>
<evidence type="ECO:0000256" key="1">
    <source>
        <dbReference type="SAM" id="Phobius"/>
    </source>
</evidence>
<sequence length="133" mass="14738">MDVIVMSAPDYTDTGNTITFPYLNSICCVDASNYCLLRNAWLYKACMEFISNTMKHFTGNFLVALSIIAMLLGTVMVPGTEAMKHHGGGGGSIAELLAAGLIVSLIRHHHGRRRRSLDESLYHQESHPIPYRI</sequence>
<keyword evidence="1" id="KW-1133">Transmembrane helix</keyword>
<gene>
    <name evidence="2" type="ORF">NPIL_350021</name>
</gene>
<name>A0A8X6NPT6_NEPPI</name>
<reference evidence="2" key="1">
    <citation type="submission" date="2020-08" db="EMBL/GenBank/DDBJ databases">
        <title>Multicomponent nature underlies the extraordinary mechanical properties of spider dragline silk.</title>
        <authorList>
            <person name="Kono N."/>
            <person name="Nakamura H."/>
            <person name="Mori M."/>
            <person name="Yoshida Y."/>
            <person name="Ohtoshi R."/>
            <person name="Malay A.D."/>
            <person name="Moran D.A.P."/>
            <person name="Tomita M."/>
            <person name="Numata K."/>
            <person name="Arakawa K."/>
        </authorList>
    </citation>
    <scope>NUCLEOTIDE SEQUENCE</scope>
</reference>
<keyword evidence="1" id="KW-0812">Transmembrane</keyword>
<accession>A0A8X6NPT6</accession>
<keyword evidence="3" id="KW-1185">Reference proteome</keyword>
<dbReference type="EMBL" id="BMAW01060274">
    <property type="protein sequence ID" value="GFT25375.1"/>
    <property type="molecule type" value="Genomic_DNA"/>
</dbReference>
<feature type="transmembrane region" description="Helical" evidence="1">
    <location>
        <begin position="89"/>
        <end position="106"/>
    </location>
</feature>